<evidence type="ECO:0000256" key="3">
    <source>
        <dbReference type="ARBA" id="ARBA00022448"/>
    </source>
</evidence>
<name>A0A0G4NXX5_PENC3</name>
<feature type="transmembrane region" description="Helical" evidence="9">
    <location>
        <begin position="207"/>
        <end position="225"/>
    </location>
</feature>
<comment type="similarity">
    <text evidence="2">Belongs to the STIG1 family.</text>
</comment>
<protein>
    <submittedName>
        <fullName evidence="11">Stigma-specific protein Stig1</fullName>
    </submittedName>
</protein>
<dbReference type="GO" id="GO:0005886">
    <property type="term" value="C:plasma membrane"/>
    <property type="evidence" value="ECO:0007669"/>
    <property type="project" value="TreeGrafter"/>
</dbReference>
<dbReference type="InterPro" id="IPR036259">
    <property type="entry name" value="MFS_trans_sf"/>
</dbReference>
<dbReference type="InterPro" id="IPR006969">
    <property type="entry name" value="Stig-like"/>
</dbReference>
<feature type="transmembrane region" description="Helical" evidence="9">
    <location>
        <begin position="509"/>
        <end position="534"/>
    </location>
</feature>
<feature type="transmembrane region" description="Helical" evidence="9">
    <location>
        <begin position="140"/>
        <end position="161"/>
    </location>
</feature>
<feature type="transmembrane region" description="Helical" evidence="9">
    <location>
        <begin position="231"/>
        <end position="254"/>
    </location>
</feature>
<dbReference type="Pfam" id="PF04885">
    <property type="entry name" value="Stig1"/>
    <property type="match status" value="4"/>
</dbReference>
<evidence type="ECO:0000256" key="2">
    <source>
        <dbReference type="ARBA" id="ARBA00006010"/>
    </source>
</evidence>
<gene>
    <name evidence="11" type="ORF">PCAMFM013_S002g000776</name>
</gene>
<dbReference type="InterPro" id="IPR020846">
    <property type="entry name" value="MFS_dom"/>
</dbReference>
<evidence type="ECO:0000256" key="1">
    <source>
        <dbReference type="ARBA" id="ARBA00004141"/>
    </source>
</evidence>
<accession>A0A0G4NXX5</accession>
<evidence type="ECO:0000256" key="9">
    <source>
        <dbReference type="SAM" id="Phobius"/>
    </source>
</evidence>
<evidence type="ECO:0000256" key="5">
    <source>
        <dbReference type="ARBA" id="ARBA00022729"/>
    </source>
</evidence>
<dbReference type="Pfam" id="PF07690">
    <property type="entry name" value="MFS_1"/>
    <property type="match status" value="1"/>
</dbReference>
<dbReference type="PANTHER" id="PTHR23502">
    <property type="entry name" value="MAJOR FACILITATOR SUPERFAMILY"/>
    <property type="match status" value="1"/>
</dbReference>
<feature type="compositionally biased region" description="Basic and acidic residues" evidence="8">
    <location>
        <begin position="1"/>
        <end position="26"/>
    </location>
</feature>
<dbReference type="FunFam" id="1.20.1250.20:FF:000011">
    <property type="entry name" value="MFS multidrug transporter, putative"/>
    <property type="match status" value="1"/>
</dbReference>
<feature type="region of interest" description="Disordered" evidence="8">
    <location>
        <begin position="1"/>
        <end position="79"/>
    </location>
</feature>
<evidence type="ECO:0000256" key="4">
    <source>
        <dbReference type="ARBA" id="ARBA00022692"/>
    </source>
</evidence>
<dbReference type="SUPFAM" id="SSF103473">
    <property type="entry name" value="MFS general substrate transporter"/>
    <property type="match status" value="1"/>
</dbReference>
<feature type="transmembrane region" description="Helical" evidence="9">
    <location>
        <begin position="410"/>
        <end position="430"/>
    </location>
</feature>
<dbReference type="AlphaFoldDB" id="A0A0G4NXX5"/>
<dbReference type="EMBL" id="HG793135">
    <property type="protein sequence ID" value="CRL18906.1"/>
    <property type="molecule type" value="Genomic_DNA"/>
</dbReference>
<dbReference type="Gene3D" id="1.20.1250.20">
    <property type="entry name" value="MFS general substrate transporter like domains"/>
    <property type="match status" value="1"/>
</dbReference>
<dbReference type="InterPro" id="IPR011701">
    <property type="entry name" value="MFS"/>
</dbReference>
<reference evidence="11 12" key="1">
    <citation type="journal article" date="2014" name="Nat. Commun.">
        <title>Multiple recent horizontal transfers of a large genomic region in cheese making fungi.</title>
        <authorList>
            <person name="Cheeseman K."/>
            <person name="Ropars J."/>
            <person name="Renault P."/>
            <person name="Dupont J."/>
            <person name="Gouzy J."/>
            <person name="Branca A."/>
            <person name="Abraham A.L."/>
            <person name="Ceppi M."/>
            <person name="Conseiller E."/>
            <person name="Debuchy R."/>
            <person name="Malagnac F."/>
            <person name="Goarin A."/>
            <person name="Silar P."/>
            <person name="Lacoste S."/>
            <person name="Sallet E."/>
            <person name="Bensimon A."/>
            <person name="Giraud T."/>
            <person name="Brygoo Y."/>
        </authorList>
    </citation>
    <scope>NUCLEOTIDE SEQUENCE [LARGE SCALE GENOMIC DNA]</scope>
    <source>
        <strain evidence="12">FM 013</strain>
    </source>
</reference>
<dbReference type="PROSITE" id="PS50850">
    <property type="entry name" value="MFS"/>
    <property type="match status" value="1"/>
</dbReference>
<organism evidence="11 12">
    <name type="scientific">Penicillium camemberti (strain FM 013)</name>
    <dbReference type="NCBI Taxonomy" id="1429867"/>
    <lineage>
        <taxon>Eukaryota</taxon>
        <taxon>Fungi</taxon>
        <taxon>Dikarya</taxon>
        <taxon>Ascomycota</taxon>
        <taxon>Pezizomycotina</taxon>
        <taxon>Eurotiomycetes</taxon>
        <taxon>Eurotiomycetidae</taxon>
        <taxon>Eurotiales</taxon>
        <taxon>Aspergillaceae</taxon>
        <taxon>Penicillium</taxon>
    </lineage>
</organism>
<keyword evidence="7 9" id="KW-0472">Membrane</keyword>
<feature type="transmembrane region" description="Helical" evidence="9">
    <location>
        <begin position="450"/>
        <end position="471"/>
    </location>
</feature>
<dbReference type="CDD" id="cd17323">
    <property type="entry name" value="MFS_Tpo1_MDR_like"/>
    <property type="match status" value="1"/>
</dbReference>
<feature type="transmembrane region" description="Helical" evidence="9">
    <location>
        <begin position="173"/>
        <end position="195"/>
    </location>
</feature>
<sequence>MADHLPEAEGSHLSSEKPRTSAEIERQITSGSIGSSTGSSISSVYDPQVHRLQSRNTELDLERHRTGTSRALSRTETQRAQHALTVGESLRSRPSRVPLPAFGGGKPYPPPLPAREDYVVEFDGPDDPLYPLNWPVKKKCYISAILAFTSICSTFDSAVFSASSSNVSKHFSVGLEVAILSSSLYIIGYASGPLIWAPLSELQGRRIPIIIAMFGFGVFNIAVAVAKDLQTLMICRFFCGIFGSCPLAVVAAVFSDIWDNRTRGVAIAMFSSTVFLGPLLAPFIGGFINMSYLGWRWTAYIPAFMGFAAFLLNIFFLKESYPPVVLVGKASELRRRTKNWGIHAKQEEIEVDLRELIINNFSRPLRLLFNEPLILAVTIYLSFIYGLLYCFLTAYTLVFQGVYGMNAGVGGLPLFGMVVGLFTAATYIIISSKAYNKKLDMNGGVPVPEWRLPPVILGGGLFAAGLFWFGWTGFNGTIHWIVPTLSGLFTGFGLLIIFIQLFNYLIDTYLMFAASAIAANTFCRSMVAASFPLFSRQMFQGMGIQWASTLLGCVAAVLVPIPIGFYFFGKRLRMKSKFAPFYEAVQEGHAAESAEEQAEEVVHRVKDFVLPRALGSFYNHVKANPVNASNVTSLDIHSPQQNATYCVPWIPNCAERLQCCFFLCTDTTSSIGNCGGCGAICVVGSPPTCCDGVCTDLSSSVDSCGACDAPTCTGTQPACCSGVCKDLDNNFASCGACDLTCTGQVPACCSGSCFDLANDPQNCGSCDASPCLGQQAGCCAGTCTDLTTSTTNCGSCSNTCSGTNPACCGGSCADVSSDPNHCGSCSALPCVGLRPGCCSSQCTDLATNTLHCGTCNTTCQPNEPTCCSGTCVNTATDPNNCGICGAKCTGTQPACCNGVCTDLSTDPTHCGSCTALPCLGDRPACCSGTCTDLATVDHCGSCSANPCTGVNPACCSGTCVDLNSDTNHCGSCSALPCGGTQPGCCFGQCTDLSTSLQHCGSCTAAPCTGLLPACCDGACTDLATDAKHCGSCSTACNLGPGGGGCVEGNCINCPTSQPFCRSSNTCCPAGFTCINNGPLPGCCGPLNTCPPISNHLGDPICDSS</sequence>
<dbReference type="STRING" id="1429867.A0A0G4NXX5"/>
<feature type="transmembrane region" description="Helical" evidence="9">
    <location>
        <begin position="266"/>
        <end position="285"/>
    </location>
</feature>
<feature type="transmembrane region" description="Helical" evidence="9">
    <location>
        <begin position="373"/>
        <end position="398"/>
    </location>
</feature>
<evidence type="ECO:0000256" key="6">
    <source>
        <dbReference type="ARBA" id="ARBA00022989"/>
    </source>
</evidence>
<dbReference type="PANTHER" id="PTHR23502:SF31">
    <property type="entry name" value="POLYAMINE TRANSPORTER 1"/>
    <property type="match status" value="1"/>
</dbReference>
<evidence type="ECO:0000313" key="12">
    <source>
        <dbReference type="Proteomes" id="UP000053732"/>
    </source>
</evidence>
<feature type="transmembrane region" description="Helical" evidence="9">
    <location>
        <begin position="297"/>
        <end position="317"/>
    </location>
</feature>
<evidence type="ECO:0000256" key="8">
    <source>
        <dbReference type="SAM" id="MobiDB-lite"/>
    </source>
</evidence>
<comment type="subcellular location">
    <subcellularLocation>
        <location evidence="1">Membrane</location>
        <topology evidence="1">Multi-pass membrane protein</topology>
    </subcellularLocation>
</comment>
<dbReference type="GO" id="GO:0022857">
    <property type="term" value="F:transmembrane transporter activity"/>
    <property type="evidence" value="ECO:0007669"/>
    <property type="project" value="InterPro"/>
</dbReference>
<keyword evidence="6 9" id="KW-1133">Transmembrane helix</keyword>
<feature type="compositionally biased region" description="Low complexity" evidence="8">
    <location>
        <begin position="28"/>
        <end position="43"/>
    </location>
</feature>
<dbReference type="Proteomes" id="UP000053732">
    <property type="component" value="Unassembled WGS sequence"/>
</dbReference>
<evidence type="ECO:0000313" key="11">
    <source>
        <dbReference type="EMBL" id="CRL18906.1"/>
    </source>
</evidence>
<evidence type="ECO:0000256" key="7">
    <source>
        <dbReference type="ARBA" id="ARBA00023136"/>
    </source>
</evidence>
<keyword evidence="4 9" id="KW-0812">Transmembrane</keyword>
<evidence type="ECO:0000259" key="10">
    <source>
        <dbReference type="PROSITE" id="PS50850"/>
    </source>
</evidence>
<feature type="domain" description="Major facilitator superfamily (MFS) profile" evidence="10">
    <location>
        <begin position="142"/>
        <end position="573"/>
    </location>
</feature>
<feature type="transmembrane region" description="Helical" evidence="9">
    <location>
        <begin position="477"/>
        <end position="502"/>
    </location>
</feature>
<keyword evidence="12" id="KW-1185">Reference proteome</keyword>
<keyword evidence="5" id="KW-0732">Signal</keyword>
<feature type="transmembrane region" description="Helical" evidence="9">
    <location>
        <begin position="546"/>
        <end position="568"/>
    </location>
</feature>
<keyword evidence="3" id="KW-0813">Transport</keyword>
<proteinExistence type="inferred from homology"/>
<feature type="compositionally biased region" description="Polar residues" evidence="8">
    <location>
        <begin position="68"/>
        <end position="79"/>
    </location>
</feature>